<keyword evidence="1" id="KW-1133">Transmembrane helix</keyword>
<reference evidence="2 3" key="1">
    <citation type="journal article" date="2016" name="Sci. Rep.">
        <title>The Dendrobium catenatum Lindl. genome sequence provides insights into polysaccharide synthase, floral development and adaptive evolution.</title>
        <authorList>
            <person name="Zhang G.Q."/>
            <person name="Xu Q."/>
            <person name="Bian C."/>
            <person name="Tsai W.C."/>
            <person name="Yeh C.M."/>
            <person name="Liu K.W."/>
            <person name="Yoshida K."/>
            <person name="Zhang L.S."/>
            <person name="Chang S.B."/>
            <person name="Chen F."/>
            <person name="Shi Y."/>
            <person name="Su Y.Y."/>
            <person name="Zhang Y.Q."/>
            <person name="Chen L.J."/>
            <person name="Yin Y."/>
            <person name="Lin M."/>
            <person name="Huang H."/>
            <person name="Deng H."/>
            <person name="Wang Z.W."/>
            <person name="Zhu S.L."/>
            <person name="Zhao X."/>
            <person name="Deng C."/>
            <person name="Niu S.C."/>
            <person name="Huang J."/>
            <person name="Wang M."/>
            <person name="Liu G.H."/>
            <person name="Yang H.J."/>
            <person name="Xiao X.J."/>
            <person name="Hsiao Y.Y."/>
            <person name="Wu W.L."/>
            <person name="Chen Y.Y."/>
            <person name="Mitsuda N."/>
            <person name="Ohme-Takagi M."/>
            <person name="Luo Y.B."/>
            <person name="Van de Peer Y."/>
            <person name="Liu Z.J."/>
        </authorList>
    </citation>
    <scope>NUCLEOTIDE SEQUENCE [LARGE SCALE GENOMIC DNA]</scope>
    <source>
        <tissue evidence="2">The whole plant</tissue>
    </source>
</reference>
<dbReference type="AlphaFoldDB" id="A0A2I0W8V4"/>
<evidence type="ECO:0000313" key="2">
    <source>
        <dbReference type="EMBL" id="PKU72094.1"/>
    </source>
</evidence>
<evidence type="ECO:0000256" key="1">
    <source>
        <dbReference type="SAM" id="Phobius"/>
    </source>
</evidence>
<keyword evidence="3" id="KW-1185">Reference proteome</keyword>
<dbReference type="EMBL" id="KZ502844">
    <property type="protein sequence ID" value="PKU72094.1"/>
    <property type="molecule type" value="Genomic_DNA"/>
</dbReference>
<organism evidence="2 3">
    <name type="scientific">Dendrobium catenatum</name>
    <dbReference type="NCBI Taxonomy" id="906689"/>
    <lineage>
        <taxon>Eukaryota</taxon>
        <taxon>Viridiplantae</taxon>
        <taxon>Streptophyta</taxon>
        <taxon>Embryophyta</taxon>
        <taxon>Tracheophyta</taxon>
        <taxon>Spermatophyta</taxon>
        <taxon>Magnoliopsida</taxon>
        <taxon>Liliopsida</taxon>
        <taxon>Asparagales</taxon>
        <taxon>Orchidaceae</taxon>
        <taxon>Epidendroideae</taxon>
        <taxon>Malaxideae</taxon>
        <taxon>Dendrobiinae</taxon>
        <taxon>Dendrobium</taxon>
    </lineage>
</organism>
<reference evidence="2 3" key="2">
    <citation type="journal article" date="2017" name="Nature">
        <title>The Apostasia genome and the evolution of orchids.</title>
        <authorList>
            <person name="Zhang G.Q."/>
            <person name="Liu K.W."/>
            <person name="Li Z."/>
            <person name="Lohaus R."/>
            <person name="Hsiao Y.Y."/>
            <person name="Niu S.C."/>
            <person name="Wang J.Y."/>
            <person name="Lin Y.C."/>
            <person name="Xu Q."/>
            <person name="Chen L.J."/>
            <person name="Yoshida K."/>
            <person name="Fujiwara S."/>
            <person name="Wang Z.W."/>
            <person name="Zhang Y.Q."/>
            <person name="Mitsuda N."/>
            <person name="Wang M."/>
            <person name="Liu G.H."/>
            <person name="Pecoraro L."/>
            <person name="Huang H.X."/>
            <person name="Xiao X.J."/>
            <person name="Lin M."/>
            <person name="Wu X.Y."/>
            <person name="Wu W.L."/>
            <person name="Chen Y.Y."/>
            <person name="Chang S.B."/>
            <person name="Sakamoto S."/>
            <person name="Ohme-Takagi M."/>
            <person name="Yagi M."/>
            <person name="Zeng S.J."/>
            <person name="Shen C.Y."/>
            <person name="Yeh C.M."/>
            <person name="Luo Y.B."/>
            <person name="Tsai W.C."/>
            <person name="Van de Peer Y."/>
            <person name="Liu Z.J."/>
        </authorList>
    </citation>
    <scope>NUCLEOTIDE SEQUENCE [LARGE SCALE GENOMIC DNA]</scope>
    <source>
        <tissue evidence="2">The whole plant</tissue>
    </source>
</reference>
<sequence length="202" mass="22134">MLLSPLPMTYVRRTLAAETLTQIADTLTQPANALTPAYELPKVAPFTRQRISSEAVVAPQLYGPDMVGSVMPISPIKAMVVSENDDPSTLDPLPNDGGGEDASLVCESVPLRLDFICPLGNDDEAFCVPLLWPLLAGNLRGHYSCGLGDFCGFSSWFWILVSRLHWMALAWLGGRFLLPPLLLLLGAFASFLSFMYLNRFLD</sequence>
<evidence type="ECO:0000313" key="3">
    <source>
        <dbReference type="Proteomes" id="UP000233837"/>
    </source>
</evidence>
<proteinExistence type="predicted"/>
<protein>
    <submittedName>
        <fullName evidence="2">Uncharacterized protein</fullName>
    </submittedName>
</protein>
<keyword evidence="1" id="KW-0472">Membrane</keyword>
<dbReference type="Proteomes" id="UP000233837">
    <property type="component" value="Unassembled WGS sequence"/>
</dbReference>
<feature type="transmembrane region" description="Helical" evidence="1">
    <location>
        <begin position="177"/>
        <end position="197"/>
    </location>
</feature>
<name>A0A2I0W8V4_9ASPA</name>
<accession>A0A2I0W8V4</accession>
<keyword evidence="1" id="KW-0812">Transmembrane</keyword>
<gene>
    <name evidence="2" type="ORF">MA16_Dca014694</name>
</gene>